<dbReference type="AlphaFoldDB" id="A0A6I3ITV1"/>
<accession>A0A6I3ITV1</accession>
<dbReference type="InterPro" id="IPR023393">
    <property type="entry name" value="START-like_dom_sf"/>
</dbReference>
<proteinExistence type="predicted"/>
<sequence>MIIVVLAGAAAGGVVARRAARSSRESAGEESTGRWHSVTLNRSQEEVMPNGQVPGPLAGLGDLVEVQVRPAPGGKGTELAARLRVPEPTGPRAARARVSGHDPRQQVRSALRQSKQLVEVGEVLRVDPTPHGHRSSTPTGKLIEVVTRRAGGEGVL</sequence>
<dbReference type="Gene3D" id="3.30.530.20">
    <property type="match status" value="1"/>
</dbReference>
<organism evidence="2 3">
    <name type="scientific">Arsenicicoccus cauae</name>
    <dbReference type="NCBI Taxonomy" id="2663847"/>
    <lineage>
        <taxon>Bacteria</taxon>
        <taxon>Bacillati</taxon>
        <taxon>Actinomycetota</taxon>
        <taxon>Actinomycetes</taxon>
        <taxon>Micrococcales</taxon>
        <taxon>Intrasporangiaceae</taxon>
        <taxon>Arsenicicoccus</taxon>
    </lineage>
</organism>
<evidence type="ECO:0000313" key="3">
    <source>
        <dbReference type="Proteomes" id="UP000431092"/>
    </source>
</evidence>
<reference evidence="2 3" key="1">
    <citation type="submission" date="2019-11" db="EMBL/GenBank/DDBJ databases">
        <title>Whole genome sequencing identifies a novel species of the genus Arsenicicoccus isolated from human blood.</title>
        <authorList>
            <person name="Jeong J.H."/>
            <person name="Kweon O.J."/>
            <person name="Kim H.R."/>
            <person name="Kim T.-H."/>
            <person name="Ha S.-M."/>
            <person name="Lee M.-K."/>
        </authorList>
    </citation>
    <scope>NUCLEOTIDE SEQUENCE [LARGE SCALE GENOMIC DNA]</scope>
    <source>
        <strain evidence="2 3">MKL-02</strain>
    </source>
</reference>
<feature type="region of interest" description="Disordered" evidence="1">
    <location>
        <begin position="19"/>
        <end position="58"/>
    </location>
</feature>
<keyword evidence="3" id="KW-1185">Reference proteome</keyword>
<comment type="caution">
    <text evidence="2">The sequence shown here is derived from an EMBL/GenBank/DDBJ whole genome shotgun (WGS) entry which is preliminary data.</text>
</comment>
<name>A0A6I3ITV1_9MICO</name>
<dbReference type="EMBL" id="WLVL01000057">
    <property type="protein sequence ID" value="MTB73390.1"/>
    <property type="molecule type" value="Genomic_DNA"/>
</dbReference>
<gene>
    <name evidence="2" type="ORF">GGG17_15765</name>
</gene>
<protein>
    <submittedName>
        <fullName evidence="2">Uncharacterized protein</fullName>
    </submittedName>
</protein>
<evidence type="ECO:0000313" key="2">
    <source>
        <dbReference type="EMBL" id="MTB73390.1"/>
    </source>
</evidence>
<evidence type="ECO:0000256" key="1">
    <source>
        <dbReference type="SAM" id="MobiDB-lite"/>
    </source>
</evidence>
<feature type="compositionally biased region" description="Basic and acidic residues" evidence="1">
    <location>
        <begin position="22"/>
        <end position="33"/>
    </location>
</feature>
<dbReference type="RefSeq" id="WP_154594640.1">
    <property type="nucleotide sequence ID" value="NZ_WLVL01000057.1"/>
</dbReference>
<dbReference type="Proteomes" id="UP000431092">
    <property type="component" value="Unassembled WGS sequence"/>
</dbReference>